<dbReference type="GeneID" id="54569530"/>
<dbReference type="AlphaFoldDB" id="A0A6A6CS18"/>
<feature type="compositionally biased region" description="Polar residues" evidence="2">
    <location>
        <begin position="623"/>
        <end position="633"/>
    </location>
</feature>
<dbReference type="GO" id="GO:0060237">
    <property type="term" value="P:regulation of fungal-type cell wall organization"/>
    <property type="evidence" value="ECO:0007669"/>
    <property type="project" value="TreeGrafter"/>
</dbReference>
<organism evidence="4 5">
    <name type="scientific">Zasmidium cellare ATCC 36951</name>
    <dbReference type="NCBI Taxonomy" id="1080233"/>
    <lineage>
        <taxon>Eukaryota</taxon>
        <taxon>Fungi</taxon>
        <taxon>Dikarya</taxon>
        <taxon>Ascomycota</taxon>
        <taxon>Pezizomycotina</taxon>
        <taxon>Dothideomycetes</taxon>
        <taxon>Dothideomycetidae</taxon>
        <taxon>Mycosphaerellales</taxon>
        <taxon>Mycosphaerellaceae</taxon>
        <taxon>Zasmidium</taxon>
    </lineage>
</organism>
<feature type="compositionally biased region" description="Basic and acidic residues" evidence="2">
    <location>
        <begin position="775"/>
        <end position="802"/>
    </location>
</feature>
<evidence type="ECO:0000256" key="1">
    <source>
        <dbReference type="ARBA" id="ARBA00022468"/>
    </source>
</evidence>
<dbReference type="SMART" id="SM00324">
    <property type="entry name" value="RhoGAP"/>
    <property type="match status" value="1"/>
</dbReference>
<feature type="compositionally biased region" description="Polar residues" evidence="2">
    <location>
        <begin position="548"/>
        <end position="558"/>
    </location>
</feature>
<dbReference type="CDD" id="cd04396">
    <property type="entry name" value="RhoGAP_fSAC7_BAG7"/>
    <property type="match status" value="1"/>
</dbReference>
<feature type="compositionally biased region" description="Low complexity" evidence="2">
    <location>
        <begin position="440"/>
        <end position="465"/>
    </location>
</feature>
<accession>A0A6A6CS18</accession>
<dbReference type="InterPro" id="IPR000198">
    <property type="entry name" value="RhoGAP_dom"/>
</dbReference>
<feature type="compositionally biased region" description="Polar residues" evidence="2">
    <location>
        <begin position="691"/>
        <end position="705"/>
    </location>
</feature>
<dbReference type="Gene3D" id="1.10.555.10">
    <property type="entry name" value="Rho GTPase activation protein"/>
    <property type="match status" value="1"/>
</dbReference>
<protein>
    <recommendedName>
        <fullName evidence="3">Rho-GAP domain-containing protein</fullName>
    </recommendedName>
</protein>
<feature type="compositionally biased region" description="Low complexity" evidence="2">
    <location>
        <begin position="408"/>
        <end position="419"/>
    </location>
</feature>
<feature type="compositionally biased region" description="Polar residues" evidence="2">
    <location>
        <begin position="715"/>
        <end position="728"/>
    </location>
</feature>
<feature type="compositionally biased region" description="Polar residues" evidence="2">
    <location>
        <begin position="568"/>
        <end position="581"/>
    </location>
</feature>
<evidence type="ECO:0000259" key="3">
    <source>
        <dbReference type="PROSITE" id="PS50238"/>
    </source>
</evidence>
<feature type="compositionally biased region" description="Polar residues" evidence="2">
    <location>
        <begin position="642"/>
        <end position="660"/>
    </location>
</feature>
<feature type="compositionally biased region" description="Low complexity" evidence="2">
    <location>
        <begin position="1"/>
        <end position="11"/>
    </location>
</feature>
<feature type="domain" description="Rho-GAP" evidence="3">
    <location>
        <begin position="73"/>
        <end position="282"/>
    </location>
</feature>
<evidence type="ECO:0000256" key="2">
    <source>
        <dbReference type="SAM" id="MobiDB-lite"/>
    </source>
</evidence>
<evidence type="ECO:0000313" key="4">
    <source>
        <dbReference type="EMBL" id="KAF2169881.1"/>
    </source>
</evidence>
<dbReference type="InterPro" id="IPR008936">
    <property type="entry name" value="Rho_GTPase_activation_prot"/>
</dbReference>
<feature type="region of interest" description="Disordered" evidence="2">
    <location>
        <begin position="1"/>
        <end position="31"/>
    </location>
</feature>
<keyword evidence="1" id="KW-0343">GTPase activation</keyword>
<dbReference type="EMBL" id="ML993587">
    <property type="protein sequence ID" value="KAF2169881.1"/>
    <property type="molecule type" value="Genomic_DNA"/>
</dbReference>
<evidence type="ECO:0000313" key="5">
    <source>
        <dbReference type="Proteomes" id="UP000799537"/>
    </source>
</evidence>
<feature type="compositionally biased region" description="Polar residues" evidence="2">
    <location>
        <begin position="472"/>
        <end position="482"/>
    </location>
</feature>
<dbReference type="PANTHER" id="PTHR15228">
    <property type="entry name" value="SPERMATHECAL PHYSIOLOGY VARIANT"/>
    <property type="match status" value="1"/>
</dbReference>
<keyword evidence="5" id="KW-1185">Reference proteome</keyword>
<dbReference type="InterPro" id="IPR051025">
    <property type="entry name" value="RhoGAP"/>
</dbReference>
<reference evidence="4" key="1">
    <citation type="journal article" date="2020" name="Stud. Mycol.">
        <title>101 Dothideomycetes genomes: a test case for predicting lifestyles and emergence of pathogens.</title>
        <authorList>
            <person name="Haridas S."/>
            <person name="Albert R."/>
            <person name="Binder M."/>
            <person name="Bloem J."/>
            <person name="Labutti K."/>
            <person name="Salamov A."/>
            <person name="Andreopoulos B."/>
            <person name="Baker S."/>
            <person name="Barry K."/>
            <person name="Bills G."/>
            <person name="Bluhm B."/>
            <person name="Cannon C."/>
            <person name="Castanera R."/>
            <person name="Culley D."/>
            <person name="Daum C."/>
            <person name="Ezra D."/>
            <person name="Gonzalez J."/>
            <person name="Henrissat B."/>
            <person name="Kuo A."/>
            <person name="Liang C."/>
            <person name="Lipzen A."/>
            <person name="Lutzoni F."/>
            <person name="Magnuson J."/>
            <person name="Mondo S."/>
            <person name="Nolan M."/>
            <person name="Ohm R."/>
            <person name="Pangilinan J."/>
            <person name="Park H.-J."/>
            <person name="Ramirez L."/>
            <person name="Alfaro M."/>
            <person name="Sun H."/>
            <person name="Tritt A."/>
            <person name="Yoshinaga Y."/>
            <person name="Zwiers L.-H."/>
            <person name="Turgeon B."/>
            <person name="Goodwin S."/>
            <person name="Spatafora J."/>
            <person name="Crous P."/>
            <person name="Grigoriev I."/>
        </authorList>
    </citation>
    <scope>NUCLEOTIDE SEQUENCE</scope>
    <source>
        <strain evidence="4">ATCC 36951</strain>
    </source>
</reference>
<feature type="compositionally biased region" description="Low complexity" evidence="2">
    <location>
        <begin position="826"/>
        <end position="849"/>
    </location>
</feature>
<dbReference type="OrthoDB" id="3196451at2759"/>
<dbReference type="GO" id="GO:0005938">
    <property type="term" value="C:cell cortex"/>
    <property type="evidence" value="ECO:0007669"/>
    <property type="project" value="TreeGrafter"/>
</dbReference>
<name>A0A6A6CS18_ZASCE</name>
<gene>
    <name evidence="4" type="ORF">M409DRAFT_64861</name>
</gene>
<feature type="compositionally biased region" description="Basic and acidic residues" evidence="2">
    <location>
        <begin position="851"/>
        <end position="868"/>
    </location>
</feature>
<feature type="region of interest" description="Disordered" evidence="2">
    <location>
        <begin position="293"/>
        <end position="599"/>
    </location>
</feature>
<feature type="compositionally biased region" description="Pro residues" evidence="2">
    <location>
        <begin position="586"/>
        <end position="596"/>
    </location>
</feature>
<proteinExistence type="predicted"/>
<feature type="compositionally biased region" description="Polar residues" evidence="2">
    <location>
        <begin position="750"/>
        <end position="759"/>
    </location>
</feature>
<dbReference type="GO" id="GO:0005096">
    <property type="term" value="F:GTPase activator activity"/>
    <property type="evidence" value="ECO:0007669"/>
    <property type="project" value="UniProtKB-KW"/>
</dbReference>
<dbReference type="Proteomes" id="UP000799537">
    <property type="component" value="Unassembled WGS sequence"/>
</dbReference>
<dbReference type="Pfam" id="PF00620">
    <property type="entry name" value="RhoGAP"/>
    <property type="match status" value="1"/>
</dbReference>
<dbReference type="GO" id="GO:0007165">
    <property type="term" value="P:signal transduction"/>
    <property type="evidence" value="ECO:0007669"/>
    <property type="project" value="InterPro"/>
</dbReference>
<feature type="region of interest" description="Disordered" evidence="2">
    <location>
        <begin position="616"/>
        <end position="868"/>
    </location>
</feature>
<sequence>MTSSGPSTAPAGAGGPRPLPQAAQSEAVKEKKDLASWWKNFKRSDKKGQDQVAPQGIFGVPLQTSIRYANVAISLFNEEGQSYIYGYVPIVVAKCGVFLKEKATDVEGIFRLAGSEKRIKELKAAFDSPDRYGKGLDWTGYTVHDAANILRRYFNQLPEPIIPLEFYQRFRDPLRNHQAQAVGAIEAQSPSEGEFDHEAAIRAYQNLITELPPLNRQLLLYILDLLAVFASKSDLNKMTTPNLAAIFQPGILNHPQHDMAPQEYRLSQDVLIFLIENQDSFLIGMQGTAADPETVRDVQGGGSPAKPPTTPTTPNRSKTVIGRSGSNSSVAAESVRKWGSIRRNVSVSSKHSKRSENIAPPGTPTPATPTSGVHRSNTVPSRRGGSSAQSPRFSQHKHSDPSTPNPSTTATGATIAPPGVVETIVQRPSTSERHSSIQNTPTATTAPAFPAPIEVTSASSSEATTPLAGMGSETSSAVTRDYQTPKKDTTPLLAPGGSHEKSGERSTSNTPSAASGRKGFLDILKQSPTSDGEGRKPNKLQKKRIPGSTLSSAQSSNHSLHDDHQDIQRSPVSPKFSTVPQFSAPGPGPTPAPAPAPAVAQGPAAAAAVAAVSGPTDVEGHSTYATAQNTPIAEQTPYRYPTETTLRPTVSPSHSFQSHTDTSDADMVGDDMPAQSEEEPKEKKRHRWRFSRTQNKLEQPSTPGNPMSAKEHATSRSTIGSGGSQPRKSFQEPAPLGSVSTDPVIGGVQPSATSDTVFSDSERERRGPMSWLKNKLQERKEKDSERRSHTPERGHERSKSRQDVQLSANEGLPVRGKSFEQPRVVSTSTTTSTAPPAAAQQAQQPIASTNGEKHSENIEPKPESKAEI</sequence>
<dbReference type="PANTHER" id="PTHR15228:SF25">
    <property type="entry name" value="F-BAR DOMAIN-CONTAINING PROTEIN"/>
    <property type="match status" value="1"/>
</dbReference>
<dbReference type="RefSeq" id="XP_033670770.1">
    <property type="nucleotide sequence ID" value="XM_033816258.1"/>
</dbReference>
<feature type="compositionally biased region" description="Polar residues" evidence="2">
    <location>
        <begin position="371"/>
        <end position="393"/>
    </location>
</feature>
<dbReference type="PROSITE" id="PS50238">
    <property type="entry name" value="RHOGAP"/>
    <property type="match status" value="1"/>
</dbReference>
<dbReference type="SUPFAM" id="SSF48350">
    <property type="entry name" value="GTPase activation domain, GAP"/>
    <property type="match status" value="1"/>
</dbReference>